<dbReference type="InterPro" id="IPR025659">
    <property type="entry name" value="Tubby-like_C"/>
</dbReference>
<feature type="compositionally biased region" description="Polar residues" evidence="1">
    <location>
        <begin position="28"/>
        <end position="37"/>
    </location>
</feature>
<dbReference type="EMBL" id="AEJB01000126">
    <property type="protein sequence ID" value="ELP69733.1"/>
    <property type="molecule type" value="Genomic_DNA"/>
</dbReference>
<dbReference type="GO" id="GO:0005886">
    <property type="term" value="C:plasma membrane"/>
    <property type="evidence" value="ECO:0007669"/>
    <property type="project" value="TreeGrafter"/>
</dbReference>
<feature type="domain" description="DUF2510" evidence="2">
    <location>
        <begin position="9"/>
        <end position="42"/>
    </location>
</feature>
<feature type="region of interest" description="Disordered" evidence="1">
    <location>
        <begin position="1"/>
        <end position="105"/>
    </location>
</feature>
<proteinExistence type="predicted"/>
<dbReference type="InterPro" id="IPR005552">
    <property type="entry name" value="Scramblase"/>
</dbReference>
<name>L7FEC0_STRT8</name>
<accession>L7FEC0</accession>
<gene>
    <name evidence="3" type="ORF">STRTUCAR8_09072</name>
</gene>
<organism evidence="3 4">
    <name type="scientific">Streptomyces turgidiscabies (strain Car8)</name>
    <dbReference type="NCBI Taxonomy" id="698760"/>
    <lineage>
        <taxon>Bacteria</taxon>
        <taxon>Bacillati</taxon>
        <taxon>Actinomycetota</taxon>
        <taxon>Actinomycetes</taxon>
        <taxon>Kitasatosporales</taxon>
        <taxon>Streptomycetaceae</taxon>
        <taxon>Streptomyces</taxon>
    </lineage>
</organism>
<dbReference type="Pfam" id="PF10708">
    <property type="entry name" value="DUF2510"/>
    <property type="match status" value="1"/>
</dbReference>
<dbReference type="RefSeq" id="WP_006375011.1">
    <property type="nucleotide sequence ID" value="NZ_AEJB01000126.1"/>
</dbReference>
<dbReference type="InterPro" id="IPR018929">
    <property type="entry name" value="DUF2510"/>
</dbReference>
<dbReference type="Pfam" id="PF03803">
    <property type="entry name" value="Scramblase"/>
    <property type="match status" value="1"/>
</dbReference>
<feature type="compositionally biased region" description="Low complexity" evidence="1">
    <location>
        <begin position="38"/>
        <end position="100"/>
    </location>
</feature>
<dbReference type="PANTHER" id="PTHR23248">
    <property type="entry name" value="PHOSPHOLIPID SCRAMBLASE-RELATED"/>
    <property type="match status" value="1"/>
</dbReference>
<dbReference type="InterPro" id="IPR038595">
    <property type="entry name" value="LOR_sf"/>
</dbReference>
<comment type="caution">
    <text evidence="3">The sequence shown here is derived from an EMBL/GenBank/DDBJ whole genome shotgun (WGS) entry which is preliminary data.</text>
</comment>
<keyword evidence="4" id="KW-1185">Reference proteome</keyword>
<dbReference type="SUPFAM" id="SSF54518">
    <property type="entry name" value="Tubby C-terminal domain-like"/>
    <property type="match status" value="1"/>
</dbReference>
<dbReference type="AlphaFoldDB" id="L7FEC0"/>
<evidence type="ECO:0000313" key="4">
    <source>
        <dbReference type="Proteomes" id="UP000010931"/>
    </source>
</evidence>
<evidence type="ECO:0000259" key="2">
    <source>
        <dbReference type="Pfam" id="PF10708"/>
    </source>
</evidence>
<dbReference type="Proteomes" id="UP000010931">
    <property type="component" value="Unassembled WGS sequence"/>
</dbReference>
<dbReference type="PATRIC" id="fig|698760.3.peg.1611"/>
<evidence type="ECO:0000313" key="3">
    <source>
        <dbReference type="EMBL" id="ELP69733.1"/>
    </source>
</evidence>
<reference evidence="3 4" key="1">
    <citation type="journal article" date="2011" name="Plasmid">
        <title>Streptomyces turgidiscabies Car8 contains a modular pathogenicity island that shares virulence genes with other actinobacterial plant pathogens.</title>
        <authorList>
            <person name="Huguet-Tapia J.C."/>
            <person name="Badger J.H."/>
            <person name="Loria R."/>
            <person name="Pettis G.S."/>
        </authorList>
    </citation>
    <scope>NUCLEOTIDE SEQUENCE [LARGE SCALE GENOMIC DNA]</scope>
    <source>
        <strain evidence="3 4">Car8</strain>
    </source>
</reference>
<dbReference type="STRING" id="85558.T45_05673"/>
<protein>
    <submittedName>
        <fullName evidence="3">Scramblase</fullName>
    </submittedName>
</protein>
<sequence>MTTQSNIPAGWYADPHGAPQTLRYWDGSQWTDHTNSDQQQAQQPQAQQPPAAPVQQPQQGFGPPQGQPQGQPQKGFGAAQPAAAGADPRVQRQVQQQAGVAAGGAGGGTLFSEPVLVVNQKAKLIELTNEYKVMDQQGRELGSVVQVGQSALKKILRLFFSLDQYMTHKLEIRDAHGQPVLLLTRPRKFIKSRVIVQRPDGSPVGEIVQQNMIGKINFAINAGGQQVGAIKAENWRAWNFAIVDHAENEVARITKTWEGLAKTMFTTADNYVLQVHYQLPEPLLSLVVATALTVDTALKQDSRGLG</sequence>
<evidence type="ECO:0000256" key="1">
    <source>
        <dbReference type="SAM" id="MobiDB-lite"/>
    </source>
</evidence>
<dbReference type="PANTHER" id="PTHR23248:SF9">
    <property type="entry name" value="PHOSPHOLIPID SCRAMBLASE"/>
    <property type="match status" value="1"/>
</dbReference>
<dbReference type="GO" id="GO:0017128">
    <property type="term" value="F:phospholipid scramblase activity"/>
    <property type="evidence" value="ECO:0007669"/>
    <property type="project" value="InterPro"/>
</dbReference>
<dbReference type="GeneID" id="97398648"/>
<dbReference type="Gene3D" id="2.40.160.200">
    <property type="entry name" value="LURP1-related"/>
    <property type="match status" value="1"/>
</dbReference>